<dbReference type="CDD" id="cd14014">
    <property type="entry name" value="STKc_PknB_like"/>
    <property type="match status" value="1"/>
</dbReference>
<dbReference type="InterPro" id="IPR000719">
    <property type="entry name" value="Prot_kinase_dom"/>
</dbReference>
<dbReference type="Proteomes" id="UP001291309">
    <property type="component" value="Unassembled WGS sequence"/>
</dbReference>
<gene>
    <name evidence="6" type="ORF">SYV04_13560</name>
</gene>
<dbReference type="EC" id="2.7.11.1" evidence="6"/>
<evidence type="ECO:0000256" key="1">
    <source>
        <dbReference type="ARBA" id="ARBA00022679"/>
    </source>
</evidence>
<evidence type="ECO:0000313" key="7">
    <source>
        <dbReference type="Proteomes" id="UP001291309"/>
    </source>
</evidence>
<keyword evidence="3 6" id="KW-0418">Kinase</keyword>
<dbReference type="PROSITE" id="PS50011">
    <property type="entry name" value="PROTEIN_KINASE_DOM"/>
    <property type="match status" value="1"/>
</dbReference>
<dbReference type="RefSeq" id="WP_321546157.1">
    <property type="nucleotide sequence ID" value="NZ_JAXIVS010000004.1"/>
</dbReference>
<dbReference type="GO" id="GO:0004674">
    <property type="term" value="F:protein serine/threonine kinase activity"/>
    <property type="evidence" value="ECO:0007669"/>
    <property type="project" value="UniProtKB-EC"/>
</dbReference>
<dbReference type="Gene3D" id="1.10.510.10">
    <property type="entry name" value="Transferase(Phosphotransferase) domain 1"/>
    <property type="match status" value="1"/>
</dbReference>
<dbReference type="InterPro" id="IPR011009">
    <property type="entry name" value="Kinase-like_dom_sf"/>
</dbReference>
<evidence type="ECO:0000256" key="3">
    <source>
        <dbReference type="ARBA" id="ARBA00022777"/>
    </source>
</evidence>
<evidence type="ECO:0000256" key="2">
    <source>
        <dbReference type="ARBA" id="ARBA00022741"/>
    </source>
</evidence>
<dbReference type="PANTHER" id="PTHR43289:SF6">
    <property type="entry name" value="SERINE_THREONINE-PROTEIN KINASE NEKL-3"/>
    <property type="match status" value="1"/>
</dbReference>
<keyword evidence="2" id="KW-0547">Nucleotide-binding</keyword>
<evidence type="ECO:0000313" key="6">
    <source>
        <dbReference type="EMBL" id="MDY7227433.1"/>
    </source>
</evidence>
<proteinExistence type="predicted"/>
<dbReference type="PANTHER" id="PTHR43289">
    <property type="entry name" value="MITOGEN-ACTIVATED PROTEIN KINASE KINASE KINASE 20-RELATED"/>
    <property type="match status" value="1"/>
</dbReference>
<evidence type="ECO:0000259" key="5">
    <source>
        <dbReference type="PROSITE" id="PS50011"/>
    </source>
</evidence>
<evidence type="ECO:0000256" key="4">
    <source>
        <dbReference type="ARBA" id="ARBA00022840"/>
    </source>
</evidence>
<keyword evidence="1 6" id="KW-0808">Transferase</keyword>
<protein>
    <submittedName>
        <fullName evidence="6">Serine/threonine-protein kinase</fullName>
        <ecNumber evidence="6">2.7.11.1</ecNumber>
    </submittedName>
</protein>
<keyword evidence="7" id="KW-1185">Reference proteome</keyword>
<keyword evidence="4" id="KW-0067">ATP-binding</keyword>
<reference evidence="6 7" key="1">
    <citation type="submission" date="2023-12" db="EMBL/GenBank/DDBJ databases">
        <title>the genome sequence of Hyalangium sp. s54d21.</title>
        <authorList>
            <person name="Zhang X."/>
        </authorList>
    </citation>
    <scope>NUCLEOTIDE SEQUENCE [LARGE SCALE GENOMIC DNA]</scope>
    <source>
        <strain evidence="7">s54d21</strain>
    </source>
</reference>
<organism evidence="6 7">
    <name type="scientific">Hyalangium rubrum</name>
    <dbReference type="NCBI Taxonomy" id="3103134"/>
    <lineage>
        <taxon>Bacteria</taxon>
        <taxon>Pseudomonadati</taxon>
        <taxon>Myxococcota</taxon>
        <taxon>Myxococcia</taxon>
        <taxon>Myxococcales</taxon>
        <taxon>Cystobacterineae</taxon>
        <taxon>Archangiaceae</taxon>
        <taxon>Hyalangium</taxon>
    </lineage>
</organism>
<dbReference type="Gene3D" id="3.30.200.20">
    <property type="entry name" value="Phosphorylase Kinase, domain 1"/>
    <property type="match status" value="1"/>
</dbReference>
<accession>A0ABU5H1V0</accession>
<feature type="domain" description="Protein kinase" evidence="5">
    <location>
        <begin position="12"/>
        <end position="287"/>
    </location>
</feature>
<dbReference type="EMBL" id="JAXIVS010000004">
    <property type="protein sequence ID" value="MDY7227433.1"/>
    <property type="molecule type" value="Genomic_DNA"/>
</dbReference>
<comment type="caution">
    <text evidence="6">The sequence shown here is derived from an EMBL/GenBank/DDBJ whole genome shotgun (WGS) entry which is preliminary data.</text>
</comment>
<dbReference type="SUPFAM" id="SSF56112">
    <property type="entry name" value="Protein kinase-like (PK-like)"/>
    <property type="match status" value="1"/>
</dbReference>
<name>A0ABU5H1V0_9BACT</name>
<sequence>MSPLQSVAFGNYLLLDRLAEGGMAEVWRAKMFGGGGLERLVALKRILPALADAEEFIAMFVDEAKIGFQLIHPNIVQTYEVGEHDGVHFLSLEYIPGKSLGDLLEQCQREGRPVPLPLACYCIAMLCEGLEYAHRKRDRNGRELHIVHRGLSLQDVLVSYEGEVKVIDFGIAKAAGRRTQTQPGIIKGKLGYLSPEQIRGEPVDGRADVFTVGVCLYELLTGRRPFVGAHEVDTLRQICDAQALPPSTHDPRIPSMLDQIVLKALARDVSARYRTAGEFGEDLQRFLALDPVGFGRESLRQYLQAHFAEEVKREARWRQEVANLPPLKGDARG</sequence>
<dbReference type="Pfam" id="PF00069">
    <property type="entry name" value="Pkinase"/>
    <property type="match status" value="1"/>
</dbReference>